<evidence type="ECO:0000313" key="1">
    <source>
        <dbReference type="EMBL" id="CAG7722468.1"/>
    </source>
</evidence>
<organism evidence="1 2">
    <name type="scientific">Allacma fusca</name>
    <dbReference type="NCBI Taxonomy" id="39272"/>
    <lineage>
        <taxon>Eukaryota</taxon>
        <taxon>Metazoa</taxon>
        <taxon>Ecdysozoa</taxon>
        <taxon>Arthropoda</taxon>
        <taxon>Hexapoda</taxon>
        <taxon>Collembola</taxon>
        <taxon>Symphypleona</taxon>
        <taxon>Sminthuridae</taxon>
        <taxon>Allacma</taxon>
    </lineage>
</organism>
<protein>
    <submittedName>
        <fullName evidence="1">Uncharacterized protein</fullName>
    </submittedName>
</protein>
<reference evidence="1" key="1">
    <citation type="submission" date="2021-06" db="EMBL/GenBank/DDBJ databases">
        <authorList>
            <person name="Hodson N. C."/>
            <person name="Mongue J. A."/>
            <person name="Jaron S. K."/>
        </authorList>
    </citation>
    <scope>NUCLEOTIDE SEQUENCE</scope>
</reference>
<proteinExistence type="predicted"/>
<comment type="caution">
    <text evidence="1">The sequence shown here is derived from an EMBL/GenBank/DDBJ whole genome shotgun (WGS) entry which is preliminary data.</text>
</comment>
<dbReference type="AlphaFoldDB" id="A0A8J2JRD6"/>
<sequence length="104" mass="11588">MSLDYCVCSPCSSKVYGQLPKFLREKQYCPMSCPGLLPPEVPPLEPKCYRRNILGNLVYKFGPSGTCCPNCAILDRPVWCACTKIETCYKQPPGVCCGPLKYVK</sequence>
<accession>A0A8J2JRD6</accession>
<gene>
    <name evidence="1" type="ORF">AFUS01_LOCUS11599</name>
</gene>
<dbReference type="EMBL" id="CAJVCH010089635">
    <property type="protein sequence ID" value="CAG7722468.1"/>
    <property type="molecule type" value="Genomic_DNA"/>
</dbReference>
<dbReference type="Proteomes" id="UP000708208">
    <property type="component" value="Unassembled WGS sequence"/>
</dbReference>
<keyword evidence="2" id="KW-1185">Reference proteome</keyword>
<evidence type="ECO:0000313" key="2">
    <source>
        <dbReference type="Proteomes" id="UP000708208"/>
    </source>
</evidence>
<name>A0A8J2JRD6_9HEXA</name>